<dbReference type="EMBL" id="AMPO01000011">
    <property type="protein sequence ID" value="EKF84988.1"/>
    <property type="molecule type" value="Genomic_DNA"/>
</dbReference>
<sequence>MSVYNECLKTKEELLFCSRGSTKCEFEKWGCKCVRCPVALEYNLVGLFYCEKGAETK</sequence>
<evidence type="ECO:0000313" key="2">
    <source>
        <dbReference type="Proteomes" id="UP000007360"/>
    </source>
</evidence>
<evidence type="ECO:0008006" key="3">
    <source>
        <dbReference type="Google" id="ProtNLM"/>
    </source>
</evidence>
<dbReference type="PATRIC" id="fig|1204725.3.peg.2278"/>
<dbReference type="Proteomes" id="UP000007360">
    <property type="component" value="Unassembled WGS sequence"/>
</dbReference>
<reference evidence="1 2" key="1">
    <citation type="journal article" date="2012" name="J. Bacteriol.">
        <title>Draft genome sequence of Methanobacterium formicicum DSM 3637, an archaebacterium isolated from the methane producer amoeba Pelomyxa palustris.</title>
        <authorList>
            <person name="Gutierrez G."/>
        </authorList>
    </citation>
    <scope>NUCLEOTIDE SEQUENCE [LARGE SCALE GENOMIC DNA]</scope>
    <source>
        <strain evidence="2">DSM 3637 / PP1</strain>
    </source>
</reference>
<dbReference type="RefSeq" id="WP_004031749.1">
    <property type="nucleotide sequence ID" value="NZ_AMPO01000011.1"/>
</dbReference>
<protein>
    <recommendedName>
        <fullName evidence="3">DUF2769 domain-containing protein</fullName>
    </recommendedName>
</protein>
<dbReference type="Pfam" id="PF10967">
    <property type="entry name" value="DUF2769"/>
    <property type="match status" value="1"/>
</dbReference>
<organism evidence="1 2">
    <name type="scientific">Methanobacterium formicicum (strain DSM 3637 / PP1)</name>
    <dbReference type="NCBI Taxonomy" id="1204725"/>
    <lineage>
        <taxon>Archaea</taxon>
        <taxon>Methanobacteriati</taxon>
        <taxon>Methanobacteriota</taxon>
        <taxon>Methanomada group</taxon>
        <taxon>Methanobacteria</taxon>
        <taxon>Methanobacteriales</taxon>
        <taxon>Methanobacteriaceae</taxon>
        <taxon>Methanobacterium</taxon>
    </lineage>
</organism>
<dbReference type="InterPro" id="IPR020075">
    <property type="entry name" value="Uncharacterised_AF2234"/>
</dbReference>
<comment type="caution">
    <text evidence="1">The sequence shown here is derived from an EMBL/GenBank/DDBJ whole genome shotgun (WGS) entry which is preliminary data.</text>
</comment>
<gene>
    <name evidence="1" type="ORF">A994_11342</name>
</gene>
<dbReference type="AlphaFoldDB" id="K2QXH5"/>
<proteinExistence type="predicted"/>
<keyword evidence="2" id="KW-1185">Reference proteome</keyword>
<evidence type="ECO:0000313" key="1">
    <source>
        <dbReference type="EMBL" id="EKF84988.1"/>
    </source>
</evidence>
<accession>K2QXH5</accession>
<name>K2QXH5_METFP</name>